<evidence type="ECO:0000313" key="6">
    <source>
        <dbReference type="EMBL" id="KPJ13102.1"/>
    </source>
</evidence>
<dbReference type="InParanoid" id="A0A0N1I731"/>
<gene>
    <name evidence="6" type="ORF">RR48_05211</name>
</gene>
<dbReference type="PROSITE" id="PS50808">
    <property type="entry name" value="ZF_BED"/>
    <property type="match status" value="1"/>
</dbReference>
<evidence type="ECO:0000256" key="1">
    <source>
        <dbReference type="ARBA" id="ARBA00022723"/>
    </source>
</evidence>
<accession>A0A0N1I731</accession>
<keyword evidence="2 4" id="KW-0863">Zinc-finger</keyword>
<reference evidence="6 7" key="1">
    <citation type="journal article" date="2015" name="Nat. Commun.">
        <title>Outbred genome sequencing and CRISPR/Cas9 gene editing in butterflies.</title>
        <authorList>
            <person name="Li X."/>
            <person name="Fan D."/>
            <person name="Zhang W."/>
            <person name="Liu G."/>
            <person name="Zhang L."/>
            <person name="Zhao L."/>
            <person name="Fang X."/>
            <person name="Chen L."/>
            <person name="Dong Y."/>
            <person name="Chen Y."/>
            <person name="Ding Y."/>
            <person name="Zhao R."/>
            <person name="Feng M."/>
            <person name="Zhu Y."/>
            <person name="Feng Y."/>
            <person name="Jiang X."/>
            <person name="Zhu D."/>
            <person name="Xiang H."/>
            <person name="Feng X."/>
            <person name="Li S."/>
            <person name="Wang J."/>
            <person name="Zhang G."/>
            <person name="Kronforst M.R."/>
            <person name="Wang W."/>
        </authorList>
    </citation>
    <scope>NUCLEOTIDE SEQUENCE [LARGE SCALE GENOMIC DNA]</scope>
    <source>
        <strain evidence="6">Ya'a_city_454_Pm</strain>
        <tissue evidence="6">Whole body</tissue>
    </source>
</reference>
<evidence type="ECO:0000256" key="4">
    <source>
        <dbReference type="PROSITE-ProRule" id="PRU00027"/>
    </source>
</evidence>
<evidence type="ECO:0000256" key="3">
    <source>
        <dbReference type="ARBA" id="ARBA00022833"/>
    </source>
</evidence>
<dbReference type="GO" id="GO:0008270">
    <property type="term" value="F:zinc ion binding"/>
    <property type="evidence" value="ECO:0007669"/>
    <property type="project" value="UniProtKB-KW"/>
</dbReference>
<feature type="domain" description="BED-type" evidence="5">
    <location>
        <begin position="68"/>
        <end position="119"/>
    </location>
</feature>
<dbReference type="AlphaFoldDB" id="A0A0N1I731"/>
<dbReference type="GO" id="GO:0003677">
    <property type="term" value="F:DNA binding"/>
    <property type="evidence" value="ECO:0007669"/>
    <property type="project" value="InterPro"/>
</dbReference>
<name>A0A0N1I731_PAPMA</name>
<evidence type="ECO:0000256" key="2">
    <source>
        <dbReference type="ARBA" id="ARBA00022771"/>
    </source>
</evidence>
<keyword evidence="1" id="KW-0479">Metal-binding</keyword>
<organism evidence="6 7">
    <name type="scientific">Papilio machaon</name>
    <name type="common">Old World swallowtail butterfly</name>
    <dbReference type="NCBI Taxonomy" id="76193"/>
    <lineage>
        <taxon>Eukaryota</taxon>
        <taxon>Metazoa</taxon>
        <taxon>Ecdysozoa</taxon>
        <taxon>Arthropoda</taxon>
        <taxon>Hexapoda</taxon>
        <taxon>Insecta</taxon>
        <taxon>Pterygota</taxon>
        <taxon>Neoptera</taxon>
        <taxon>Endopterygota</taxon>
        <taxon>Lepidoptera</taxon>
        <taxon>Glossata</taxon>
        <taxon>Ditrysia</taxon>
        <taxon>Papilionoidea</taxon>
        <taxon>Papilionidae</taxon>
        <taxon>Papilioninae</taxon>
        <taxon>Papilio</taxon>
    </lineage>
</organism>
<sequence length="178" mass="20659">MNRHVRARHPNIYKTEVGVKIDSDSDITTEVDIPVSQSSPQIKEEDSSVIVEETDMDDAYYEALGQKQRRSWVWSYFTRVSKTLAQCKLCNRNICHGGNATGNMNRHLKMVHHKTGEDNSWVWKVFDSIEDDFYSCKICQYKCMKFEDMERSVNCILEHLKMEHGVVSGDQIVIDSDF</sequence>
<keyword evidence="7" id="KW-1185">Reference proteome</keyword>
<dbReference type="Proteomes" id="UP000053240">
    <property type="component" value="Unassembled WGS sequence"/>
</dbReference>
<keyword evidence="3" id="KW-0862">Zinc</keyword>
<evidence type="ECO:0000259" key="5">
    <source>
        <dbReference type="PROSITE" id="PS50808"/>
    </source>
</evidence>
<dbReference type="SUPFAM" id="SSF57667">
    <property type="entry name" value="beta-beta-alpha zinc fingers"/>
    <property type="match status" value="1"/>
</dbReference>
<protein>
    <recommendedName>
        <fullName evidence="5">BED-type domain-containing protein</fullName>
    </recommendedName>
</protein>
<dbReference type="EMBL" id="KQ460650">
    <property type="protein sequence ID" value="KPJ13102.1"/>
    <property type="molecule type" value="Genomic_DNA"/>
</dbReference>
<proteinExistence type="predicted"/>
<dbReference type="Pfam" id="PF02892">
    <property type="entry name" value="zf-BED"/>
    <property type="match status" value="1"/>
</dbReference>
<dbReference type="SMART" id="SM00614">
    <property type="entry name" value="ZnF_BED"/>
    <property type="match status" value="1"/>
</dbReference>
<evidence type="ECO:0000313" key="7">
    <source>
        <dbReference type="Proteomes" id="UP000053240"/>
    </source>
</evidence>
<dbReference type="InterPro" id="IPR036236">
    <property type="entry name" value="Znf_C2H2_sf"/>
</dbReference>
<dbReference type="InterPro" id="IPR003656">
    <property type="entry name" value="Znf_BED"/>
</dbReference>